<feature type="domain" description="WW" evidence="10">
    <location>
        <begin position="2621"/>
        <end position="2655"/>
    </location>
</feature>
<dbReference type="InterPro" id="IPR035892">
    <property type="entry name" value="C2_domain_sf"/>
</dbReference>
<dbReference type="SMART" id="SM00720">
    <property type="entry name" value="calpain_III"/>
    <property type="match status" value="1"/>
</dbReference>
<evidence type="ECO:0000256" key="3">
    <source>
        <dbReference type="ARBA" id="ARBA00022801"/>
    </source>
</evidence>
<feature type="compositionally biased region" description="Low complexity" evidence="7">
    <location>
        <begin position="537"/>
        <end position="551"/>
    </location>
</feature>
<feature type="transmembrane region" description="Helical" evidence="8">
    <location>
        <begin position="612"/>
        <end position="632"/>
    </location>
</feature>
<dbReference type="Pfam" id="PF00397">
    <property type="entry name" value="WW"/>
    <property type="match status" value="1"/>
</dbReference>
<dbReference type="InterPro" id="IPR001300">
    <property type="entry name" value="Peptidase_C2_calpain_cat"/>
</dbReference>
<dbReference type="PROSITE" id="PS50203">
    <property type="entry name" value="CALPAIN_CAT"/>
    <property type="match status" value="1"/>
</dbReference>
<dbReference type="InterPro" id="IPR001202">
    <property type="entry name" value="WW_dom"/>
</dbReference>
<feature type="transmembrane region" description="Helical" evidence="8">
    <location>
        <begin position="677"/>
        <end position="699"/>
    </location>
</feature>
<feature type="transmembrane region" description="Helical" evidence="8">
    <location>
        <begin position="1449"/>
        <end position="1469"/>
    </location>
</feature>
<feature type="active site" evidence="5">
    <location>
        <position position="2324"/>
    </location>
</feature>
<evidence type="ECO:0008006" key="14">
    <source>
        <dbReference type="Google" id="ProtNLM"/>
    </source>
</evidence>
<dbReference type="PANTHER" id="PTHR10183">
    <property type="entry name" value="CALPAIN"/>
    <property type="match status" value="1"/>
</dbReference>
<evidence type="ECO:0000259" key="9">
    <source>
        <dbReference type="PROSITE" id="PS50004"/>
    </source>
</evidence>
<evidence type="ECO:0000256" key="4">
    <source>
        <dbReference type="ARBA" id="ARBA00022807"/>
    </source>
</evidence>
<protein>
    <recommendedName>
        <fullName evidence="14">C2 domain-containing protein</fullName>
    </recommendedName>
</protein>
<evidence type="ECO:0000256" key="5">
    <source>
        <dbReference type="PIRSR" id="PIRSR622684-1"/>
    </source>
</evidence>
<comment type="caution">
    <text evidence="6">Lacks conserved residue(s) required for the propagation of feature annotation.</text>
</comment>
<dbReference type="Gene3D" id="3.90.70.10">
    <property type="entry name" value="Cysteine proteinases"/>
    <property type="match status" value="1"/>
</dbReference>
<dbReference type="PRINTS" id="PR00704">
    <property type="entry name" value="CALPAIN"/>
</dbReference>
<dbReference type="SUPFAM" id="SSF49562">
    <property type="entry name" value="C2 domain (Calcium/lipid-binding domain, CaLB)"/>
    <property type="match status" value="1"/>
</dbReference>
<evidence type="ECO:0000256" key="7">
    <source>
        <dbReference type="SAM" id="MobiDB-lite"/>
    </source>
</evidence>
<dbReference type="Gene3D" id="2.20.70.10">
    <property type="match status" value="1"/>
</dbReference>
<dbReference type="SUPFAM" id="SSF51045">
    <property type="entry name" value="WW domain"/>
    <property type="match status" value="1"/>
</dbReference>
<dbReference type="InterPro" id="IPR022683">
    <property type="entry name" value="Calpain_III"/>
</dbReference>
<dbReference type="Proteomes" id="UP001209570">
    <property type="component" value="Unassembled WGS sequence"/>
</dbReference>
<dbReference type="PROSITE" id="PS01159">
    <property type="entry name" value="WW_DOMAIN_1"/>
    <property type="match status" value="1"/>
</dbReference>
<feature type="transmembrane region" description="Helical" evidence="8">
    <location>
        <begin position="579"/>
        <end position="600"/>
    </location>
</feature>
<feature type="transmembrane region" description="Helical" evidence="8">
    <location>
        <begin position="1651"/>
        <end position="1672"/>
    </location>
</feature>
<feature type="transmembrane region" description="Helical" evidence="8">
    <location>
        <begin position="462"/>
        <end position="481"/>
    </location>
</feature>
<dbReference type="SUPFAM" id="SSF54001">
    <property type="entry name" value="Cysteine proteinases"/>
    <property type="match status" value="1"/>
</dbReference>
<dbReference type="InterPro" id="IPR036213">
    <property type="entry name" value="Calpain_III_sf"/>
</dbReference>
<feature type="transmembrane region" description="Helical" evidence="8">
    <location>
        <begin position="1626"/>
        <end position="1645"/>
    </location>
</feature>
<keyword evidence="4" id="KW-0788">Thiol protease</keyword>
<evidence type="ECO:0000256" key="8">
    <source>
        <dbReference type="SAM" id="Phobius"/>
    </source>
</evidence>
<feature type="transmembrane region" description="Helical" evidence="8">
    <location>
        <begin position="1055"/>
        <end position="1075"/>
    </location>
</feature>
<name>A0AAD5LY38_PYTIN</name>
<feature type="transmembrane region" description="Helical" evidence="8">
    <location>
        <begin position="644"/>
        <end position="665"/>
    </location>
</feature>
<dbReference type="CDD" id="cd00044">
    <property type="entry name" value="CysPc"/>
    <property type="match status" value="1"/>
</dbReference>
<sequence>MGVITATGLAVFSDVAAAYLRYREAQFSQDKKAPLEQVAWLKVGFSYIGVGYVITGNWRNLYWFLNGLGYFTTQTGDYVGLPDPRYSLTRNISKFSCLGGRRNCPDGGEYVAAGGNLTLTVVEMRNLPDTDGFGLAARKTDAYLEASIGDNVRRSATIENSLNPVWPPCSSPGCKAKNDTVRDLSFGFRPAGTTIKIRIMDEDGGFEFGDDLIAEFTVNAIYCSAFTAKVQSVPTPDNSVWAMPQQPLCVEEMWIPLVSSGERCIKTEETFVQGLTVNGGMGGYFPDEESWLYGRPFSTSGTQMASYFRMDRSKGGLLIRSDRTLNNHKGNTTLAARYGYPPLARVSFNFDADVFVFRRVDDAASQPEWLNTSFGWSETREYAQLVGVVGDFQAVTQRFKAHPKNQYGDALGLGIITGPNVAQDYKDNTLSMYLIIAQPLETFDVVPATYSKDIDRVAFGNVFLQFAPTFFLLLTMVVKFLRRMNWRLERVESYLAEKVVEQEDPQRQRQQQDKDKPRNAKPAVSSQVNAKKSVWGKSKPAAASPSPASKSLHSGQDMVASLFLCYKQSHLNAEFRHNFFYATAAIYVVIASPLLMLVSWGVTSILIVTPPAFGFGLIFLGLGTMAAVYGTIRWVRMGWRMTNAVLATYVTAFTCAFVFLFAATFADPRVFVGGEHLDFFALSCIFLTLNMMPMLWIAFTNDAKLAKSLTQVIAVVAASKKVNVLKSKFKNLGTMGLKFAAAKSDGDAAHVDGTHGRGSIAAVQRRARKESVFAPLMGDHYTIEPSIPGFSRADILQSAFVTPPEKKREANRRYYLYALAVLAVYCIVAFARTAYPAQSIGISVTVLLIDACIYMLYRGHLSWSAGYTVFLMSSIRVCLAATSGEYWILGHAFLYMVFGTALCREIIGKNLPRMSKHEAGGITFFGHDHFQWRHLDMSTTPEFVLGVLSFFYVFLLLAVAFGTDANQTIRVPVLGQEWPLWVFGVLAFIVVLFTGLSLATSRAFFLMKEQLLSDYAAQAYLFVRPFKLPFMLAAASEVLVICSGLFVFASTQSSFILVTSVFGPLLLMLSLAVYVQWRKNDYRLVIWPPEDDEEDVLDDDDDDLDEDAAREKEAEILRETFVLPPLKGKSNTTFFDGNDETFKMPSLPSKTALQAKFLPKLKAAEQNDGAAGDAATRKPQGLLARVGRKAMAGAAASSSAASAAQSPTNGKLPIVPGATLPALPEQAEASASALTLATTSKPSSHRGSSALAVVKDWWRGRLRLRELFSRATWRKYREGGPTSAPDSAGRTTNGDLSPTGSTRPLLASTALTRKSSAYLASSASAGDPLLAGADIDLAKLTVYQAFRQGLLLPQDYVTLGCFALLLGLLFVYGAILTITERPHWFGQLIWVGAYVLIFTLFPTVKYFQIAGTSDDMRLAFGASYLLAWITGLILFAAVLHADVNQIESLVILSILVFYPIMLLFIVTLLKWRDEGWAITRPVRRILSSCFAAIVLWIFEMYIFAGLLWGGVLTFLAALFLFILFFLVKWIENDMYLAPSYQRRANLVIANATVGAIAVGLFTGLSFFFCLSIVFIVLLLKYLLHFVAAWFVAREDTALFFSPYVFPVFSYNAYTNNVVDENRNVRYIYVLLLLAFAWGVSGVMFFDPLAFGIGLSSLALLSFAGITAHLCAVTPVRLGIAAKYVNEIILKDASTAAKQVSEQRRRPFTLESKEFIELERRERKAELEFQAIAYGGAFAKKKTQAAQDDVVAEEAAPPPRRSSGEIAMEIDAVERSCRFRAGVDGHDERLTDGLLTVREVWREILDHGVGPFGFLYILTLPWRAYKYLRWRYFPSAQDRAAAAERLHRSEQDELDELERGALRLAFVPGSEPVTDLVGLLLELPVLDEELDREFYEETRCVIHLQLLMMNAADARLSREKILFQKFLRENRFKLMSNGINPPANIFKTSSFASIDIPLVAVWLTSLTPEERARFHALKAAFNDEMERTDAIIDAEDQQTRLEQQQLREAWRPHEDAQCRKRMHEFHARRLRREAEGVSADELAQQDEALVNAQEALMEIESGYSCVPGDVGRALQFVDREFPPDETSVANVSCAGELAGWQVSTAINVVAGLFDGGTDPDDVRLGRLNDSWLLSAISIIAASGGVDDGKVDALIDRLFITKQTSLTGAYALRLFKNAQWETVIVDDFFPVLADPAAKTTPSAGAAFAHSPDFEELWVPLVEKAFAKYYGGYAALEHGYVQDALKALTSYDSEEIFLAQASRGTLKRTLWQQLLAFKRNKFLLGAGTITSANADTEILDTGLVFGACYVVYDVREIDGYQLLKLRNPPGDHAEWKGDWSDRSRLWTRRLKKLLAFNADADDNTFWMSFDDFCHAFRSLYVCRYHDPARWPLLVRHGRWAGATAVGLPTRHNPGCELDHNPQYTLQVTRPTELLLTVTQVDAAGLAPVDVLPIAVYIVAQGAARDRAFRVKRLVQEEVVAHSGEPVRQRELQLRCELPARAYTILLAAYKKGMEGPFKLTVQTNYPVEVEQLWPALWKDPKTAAGVAGKVAGKMMETMNESSAMTKLLEKKNELVNKLAAGAAVVDSLMRDEEAALQQELLQQKEEEEQAKKGKGNARKDGGGAAKKSPWIEQWDDGAGKPFYFNRATGVSSWEKPADF</sequence>
<feature type="compositionally biased region" description="Basic and acidic residues" evidence="7">
    <location>
        <begin position="501"/>
        <end position="518"/>
    </location>
</feature>
<dbReference type="GO" id="GO:0004198">
    <property type="term" value="F:calcium-dependent cysteine-type endopeptidase activity"/>
    <property type="evidence" value="ECO:0007669"/>
    <property type="project" value="InterPro"/>
</dbReference>
<dbReference type="PROSITE" id="PS50020">
    <property type="entry name" value="WW_DOMAIN_2"/>
    <property type="match status" value="1"/>
</dbReference>
<feature type="transmembrane region" description="Helical" evidence="8">
    <location>
        <begin position="888"/>
        <end position="907"/>
    </location>
</feature>
<organism evidence="12 13">
    <name type="scientific">Pythium insidiosum</name>
    <name type="common">Pythiosis disease agent</name>
    <dbReference type="NCBI Taxonomy" id="114742"/>
    <lineage>
        <taxon>Eukaryota</taxon>
        <taxon>Sar</taxon>
        <taxon>Stramenopiles</taxon>
        <taxon>Oomycota</taxon>
        <taxon>Peronosporomycetes</taxon>
        <taxon>Pythiales</taxon>
        <taxon>Pythiaceae</taxon>
        <taxon>Pythium</taxon>
    </lineage>
</organism>
<comment type="similarity">
    <text evidence="1">Belongs to the peptidase C2 family.</text>
</comment>
<feature type="transmembrane region" description="Helical" evidence="8">
    <location>
        <begin position="1504"/>
        <end position="1527"/>
    </location>
</feature>
<dbReference type="SUPFAM" id="SSF49758">
    <property type="entry name" value="Calpain large subunit, middle domain (domain III)"/>
    <property type="match status" value="1"/>
</dbReference>
<feature type="compositionally biased region" description="Polar residues" evidence="7">
    <location>
        <begin position="1289"/>
        <end position="1302"/>
    </location>
</feature>
<keyword evidence="8" id="KW-0812">Transmembrane</keyword>
<keyword evidence="13" id="KW-1185">Reference proteome</keyword>
<evidence type="ECO:0000256" key="6">
    <source>
        <dbReference type="PROSITE-ProRule" id="PRU00239"/>
    </source>
</evidence>
<dbReference type="InterPro" id="IPR000008">
    <property type="entry name" value="C2_dom"/>
</dbReference>
<evidence type="ECO:0000256" key="2">
    <source>
        <dbReference type="ARBA" id="ARBA00022670"/>
    </source>
</evidence>
<accession>A0AAD5LY38</accession>
<dbReference type="InterPro" id="IPR036020">
    <property type="entry name" value="WW_dom_sf"/>
</dbReference>
<feature type="transmembrane region" description="Helical" evidence="8">
    <location>
        <begin position="1028"/>
        <end position="1049"/>
    </location>
</feature>
<evidence type="ECO:0000259" key="10">
    <source>
        <dbReference type="PROSITE" id="PS50020"/>
    </source>
</evidence>
<feature type="region of interest" description="Disordered" evidence="7">
    <location>
        <begin position="501"/>
        <end position="551"/>
    </location>
</feature>
<dbReference type="InterPro" id="IPR038765">
    <property type="entry name" value="Papain-like_cys_pep_sf"/>
</dbReference>
<feature type="transmembrane region" description="Helical" evidence="8">
    <location>
        <begin position="981"/>
        <end position="1007"/>
    </location>
</feature>
<feature type="transmembrane region" description="Helical" evidence="8">
    <location>
        <begin position="1597"/>
        <end position="1614"/>
    </location>
</feature>
<dbReference type="SMART" id="SM00230">
    <property type="entry name" value="CysPc"/>
    <property type="match status" value="1"/>
</dbReference>
<comment type="caution">
    <text evidence="12">The sequence shown here is derived from an EMBL/GenBank/DDBJ whole genome shotgun (WGS) entry which is preliminary data.</text>
</comment>
<evidence type="ECO:0000313" key="12">
    <source>
        <dbReference type="EMBL" id="KAJ0397281.1"/>
    </source>
</evidence>
<feature type="transmembrane region" description="Helical" evidence="8">
    <location>
        <begin position="1356"/>
        <end position="1378"/>
    </location>
</feature>
<keyword evidence="2" id="KW-0645">Protease</keyword>
<feature type="transmembrane region" description="Helical" evidence="8">
    <location>
        <begin position="814"/>
        <end position="831"/>
    </location>
</feature>
<dbReference type="PROSITE" id="PS50004">
    <property type="entry name" value="C2"/>
    <property type="match status" value="1"/>
</dbReference>
<dbReference type="PANTHER" id="PTHR10183:SF379">
    <property type="entry name" value="CALPAIN-5"/>
    <property type="match status" value="1"/>
</dbReference>
<evidence type="ECO:0000259" key="11">
    <source>
        <dbReference type="PROSITE" id="PS50203"/>
    </source>
</evidence>
<feature type="transmembrane region" description="Helical" evidence="8">
    <location>
        <begin position="943"/>
        <end position="961"/>
    </location>
</feature>
<dbReference type="EMBL" id="JAKCXM010000259">
    <property type="protein sequence ID" value="KAJ0397281.1"/>
    <property type="molecule type" value="Genomic_DNA"/>
</dbReference>
<dbReference type="SMART" id="SM00456">
    <property type="entry name" value="WW"/>
    <property type="match status" value="1"/>
</dbReference>
<feature type="transmembrane region" description="Helical" evidence="8">
    <location>
        <begin position="1416"/>
        <end position="1437"/>
    </location>
</feature>
<evidence type="ECO:0000313" key="13">
    <source>
        <dbReference type="Proteomes" id="UP001209570"/>
    </source>
</evidence>
<dbReference type="Gene3D" id="2.60.40.150">
    <property type="entry name" value="C2 domain"/>
    <property type="match status" value="1"/>
</dbReference>
<dbReference type="Gene3D" id="2.60.120.380">
    <property type="match status" value="1"/>
</dbReference>
<feature type="transmembrane region" description="Helical" evidence="8">
    <location>
        <begin position="1547"/>
        <end position="1577"/>
    </location>
</feature>
<feature type="domain" description="Calpain catalytic" evidence="11">
    <location>
        <begin position="2074"/>
        <end position="2382"/>
    </location>
</feature>
<keyword evidence="8" id="KW-0472">Membrane</keyword>
<keyword evidence="3" id="KW-0378">Hydrolase</keyword>
<feature type="region of interest" description="Disordered" evidence="7">
    <location>
        <begin position="1277"/>
        <end position="1303"/>
    </location>
</feature>
<gene>
    <name evidence="12" type="ORF">P43SY_006541</name>
</gene>
<feature type="transmembrane region" description="Helical" evidence="8">
    <location>
        <begin position="837"/>
        <end position="857"/>
    </location>
</feature>
<reference evidence="12" key="1">
    <citation type="submission" date="2021-12" db="EMBL/GenBank/DDBJ databases">
        <title>Prjna785345.</title>
        <authorList>
            <person name="Rujirawat T."/>
            <person name="Krajaejun T."/>
        </authorList>
    </citation>
    <scope>NUCLEOTIDE SEQUENCE</scope>
    <source>
        <strain evidence="12">Pi057C3</strain>
    </source>
</reference>
<feature type="transmembrane region" description="Helical" evidence="8">
    <location>
        <begin position="1384"/>
        <end position="1404"/>
    </location>
</feature>
<feature type="domain" description="C2" evidence="9">
    <location>
        <begin position="97"/>
        <end position="237"/>
    </location>
</feature>
<dbReference type="CDD" id="cd00030">
    <property type="entry name" value="C2"/>
    <property type="match status" value="1"/>
</dbReference>
<dbReference type="Pfam" id="PF00648">
    <property type="entry name" value="Peptidase_C2"/>
    <property type="match status" value="1"/>
</dbReference>
<dbReference type="InterPro" id="IPR022684">
    <property type="entry name" value="Calpain_cysteine_protease"/>
</dbReference>
<feature type="region of interest" description="Disordered" evidence="7">
    <location>
        <begin position="2601"/>
        <end position="2630"/>
    </location>
</feature>
<keyword evidence="8" id="KW-1133">Transmembrane helix</keyword>
<proteinExistence type="inferred from homology"/>
<evidence type="ECO:0000256" key="1">
    <source>
        <dbReference type="ARBA" id="ARBA00007623"/>
    </source>
</evidence>
<dbReference type="Pfam" id="PF00168">
    <property type="entry name" value="C2"/>
    <property type="match status" value="1"/>
</dbReference>
<feature type="transmembrane region" description="Helical" evidence="8">
    <location>
        <begin position="864"/>
        <end position="882"/>
    </location>
</feature>
<dbReference type="CDD" id="cd00201">
    <property type="entry name" value="WW"/>
    <property type="match status" value="1"/>
</dbReference>
<dbReference type="GO" id="GO:0006508">
    <property type="term" value="P:proteolysis"/>
    <property type="evidence" value="ECO:0007669"/>
    <property type="project" value="UniProtKB-KW"/>
</dbReference>